<organism evidence="1 2">
    <name type="scientific">Candidatus Gottesmanbacteria bacterium GW2011_GWA2_44_17</name>
    <dbReference type="NCBI Taxonomy" id="1618444"/>
    <lineage>
        <taxon>Bacteria</taxon>
        <taxon>Candidatus Gottesmaniibacteriota</taxon>
    </lineage>
</organism>
<protein>
    <submittedName>
        <fullName evidence="1">Uncharacterized protein</fullName>
    </submittedName>
</protein>
<accession>A0A0G1HEC4</accession>
<dbReference type="Proteomes" id="UP000034063">
    <property type="component" value="Unassembled WGS sequence"/>
</dbReference>
<reference evidence="1 2" key="1">
    <citation type="journal article" date="2015" name="Nature">
        <title>rRNA introns, odd ribosomes, and small enigmatic genomes across a large radiation of phyla.</title>
        <authorList>
            <person name="Brown C.T."/>
            <person name="Hug L.A."/>
            <person name="Thomas B.C."/>
            <person name="Sharon I."/>
            <person name="Castelle C.J."/>
            <person name="Singh A."/>
            <person name="Wilkins M.J."/>
            <person name="Williams K.H."/>
            <person name="Banfield J.F."/>
        </authorList>
    </citation>
    <scope>NUCLEOTIDE SEQUENCE [LARGE SCALE GENOMIC DNA]</scope>
</reference>
<comment type="caution">
    <text evidence="1">The sequence shown here is derived from an EMBL/GenBank/DDBJ whole genome shotgun (WGS) entry which is preliminary data.</text>
</comment>
<name>A0A0G1HEC4_9BACT</name>
<evidence type="ECO:0000313" key="2">
    <source>
        <dbReference type="Proteomes" id="UP000034063"/>
    </source>
</evidence>
<gene>
    <name evidence="1" type="ORF">UW37_C0042G0010</name>
</gene>
<dbReference type="AlphaFoldDB" id="A0A0G1HEC4"/>
<sequence>MKRFFVGFAIGALVVVSAVGGALADRLYNLPFISKFVSGKTGSQGQILEQKVLKEESVVVDIAEQSSPSVVTVSITAERQTAQPFFTDPFGLFDFNTPRNKETG</sequence>
<evidence type="ECO:0000313" key="1">
    <source>
        <dbReference type="EMBL" id="KKT45701.1"/>
    </source>
</evidence>
<proteinExistence type="predicted"/>
<dbReference type="EMBL" id="LCIB01000042">
    <property type="protein sequence ID" value="KKT45701.1"/>
    <property type="molecule type" value="Genomic_DNA"/>
</dbReference>